<dbReference type="Gene3D" id="3.10.120.10">
    <property type="entry name" value="Cytochrome b5-like heme/steroid binding domain"/>
    <property type="match status" value="1"/>
</dbReference>
<dbReference type="Pfam" id="PF02668">
    <property type="entry name" value="TauD"/>
    <property type="match status" value="1"/>
</dbReference>
<dbReference type="Pfam" id="PF00173">
    <property type="entry name" value="Cyt-b5"/>
    <property type="match status" value="1"/>
</dbReference>
<keyword evidence="3 7" id="KW-0479">Metal-binding</keyword>
<dbReference type="GO" id="GO:0020037">
    <property type="term" value="F:heme binding"/>
    <property type="evidence" value="ECO:0007669"/>
    <property type="project" value="UniProtKB-UniRule"/>
</dbReference>
<evidence type="ECO:0000256" key="5">
    <source>
        <dbReference type="ARBA" id="ARBA00023002"/>
    </source>
</evidence>
<proteinExistence type="evidence at transcript level"/>
<dbReference type="SUPFAM" id="SSF51197">
    <property type="entry name" value="Clavaminate synthase-like"/>
    <property type="match status" value="1"/>
</dbReference>
<dbReference type="InterPro" id="IPR003819">
    <property type="entry name" value="TauD/TfdA-like"/>
</dbReference>
<dbReference type="FunFam" id="3.10.120.10:FF:000007">
    <property type="entry name" value="Sulfite oxidase, mitochondrial"/>
    <property type="match status" value="1"/>
</dbReference>
<protein>
    <submittedName>
        <fullName evidence="9">Putative sulfite oxidase heme-binding component</fullName>
    </submittedName>
</protein>
<evidence type="ECO:0000259" key="8">
    <source>
        <dbReference type="PROSITE" id="PS50255"/>
    </source>
</evidence>
<dbReference type="SUPFAM" id="SSF55856">
    <property type="entry name" value="Cytochrome b5-like heme/steroid binding domain"/>
    <property type="match status" value="1"/>
</dbReference>
<reference evidence="9" key="1">
    <citation type="journal article" date="2016" name="PLoS Negl. Trop. Dis.">
        <title>A Deep Insight into the Sialome of Rhodnius neglectus, a Vector of Chagas Disease.</title>
        <authorList>
            <person name="Santiago P.B."/>
            <person name="Assumpcao T.C."/>
            <person name="Araujo C.N."/>
            <person name="Bastos I.M."/>
            <person name="Neves D."/>
            <person name="Silva I.G."/>
            <person name="Charneau S."/>
            <person name="Queiroz R.M."/>
            <person name="Raiol T."/>
            <person name="Oliveira J.V."/>
            <person name="Sousa M.V."/>
            <person name="Calvo E."/>
            <person name="Ribeiro J.M."/>
            <person name="Santana J.M."/>
        </authorList>
    </citation>
    <scope>NUCLEOTIDE SEQUENCE</scope>
    <source>
        <tissue evidence="9">Salivary glands</tissue>
    </source>
</reference>
<dbReference type="InterPro" id="IPR018506">
    <property type="entry name" value="Cyt_B5_heme-BS"/>
</dbReference>
<keyword evidence="6 7" id="KW-0408">Iron</keyword>
<dbReference type="AlphaFoldDB" id="A0A0P4VNV6"/>
<accession>A0A0P4VNV6</accession>
<organism evidence="9">
    <name type="scientific">Rhodnius neglectus</name>
    <dbReference type="NCBI Taxonomy" id="72488"/>
    <lineage>
        <taxon>Eukaryota</taxon>
        <taxon>Metazoa</taxon>
        <taxon>Ecdysozoa</taxon>
        <taxon>Arthropoda</taxon>
        <taxon>Hexapoda</taxon>
        <taxon>Insecta</taxon>
        <taxon>Pterygota</taxon>
        <taxon>Neoptera</taxon>
        <taxon>Paraneoptera</taxon>
        <taxon>Hemiptera</taxon>
        <taxon>Heteroptera</taxon>
        <taxon>Panheteroptera</taxon>
        <taxon>Cimicomorpha</taxon>
        <taxon>Reduviidae</taxon>
        <taxon>Triatominae</taxon>
        <taxon>Rhodnius</taxon>
    </lineage>
</organism>
<feature type="domain" description="Cytochrome b5 heme-binding" evidence="8">
    <location>
        <begin position="279"/>
        <end position="348"/>
    </location>
</feature>
<feature type="non-terminal residue" evidence="9">
    <location>
        <position position="1"/>
    </location>
</feature>
<evidence type="ECO:0000256" key="1">
    <source>
        <dbReference type="ARBA" id="ARBA00005896"/>
    </source>
</evidence>
<dbReference type="GO" id="GO:0046872">
    <property type="term" value="F:metal ion binding"/>
    <property type="evidence" value="ECO:0007669"/>
    <property type="project" value="UniProtKB-UniRule"/>
</dbReference>
<dbReference type="PROSITE" id="PS00191">
    <property type="entry name" value="CYTOCHROME_B5_1"/>
    <property type="match status" value="1"/>
</dbReference>
<dbReference type="InterPro" id="IPR036400">
    <property type="entry name" value="Cyt_B5-like_heme/steroid_sf"/>
</dbReference>
<comment type="similarity">
    <text evidence="1">Belongs to the TfdA dioxygenase family.</text>
</comment>
<keyword evidence="2 7" id="KW-0349">Heme</keyword>
<dbReference type="Gene3D" id="3.60.130.10">
    <property type="entry name" value="Clavaminate synthase-like"/>
    <property type="match status" value="1"/>
</dbReference>
<keyword evidence="4" id="KW-0223">Dioxygenase</keyword>
<evidence type="ECO:0000256" key="7">
    <source>
        <dbReference type="RuleBase" id="RU362121"/>
    </source>
</evidence>
<name>A0A0P4VNV6_9HEMI</name>
<dbReference type="PANTHER" id="PTHR43779">
    <property type="entry name" value="DIOXYGENASE RV0097-RELATED"/>
    <property type="match status" value="1"/>
</dbReference>
<dbReference type="GO" id="GO:0051213">
    <property type="term" value="F:dioxygenase activity"/>
    <property type="evidence" value="ECO:0007669"/>
    <property type="project" value="UniProtKB-KW"/>
</dbReference>
<dbReference type="InterPro" id="IPR001199">
    <property type="entry name" value="Cyt_B5-like_heme/steroid-bd"/>
</dbReference>
<dbReference type="SMART" id="SM01117">
    <property type="entry name" value="Cyt-b5"/>
    <property type="match status" value="1"/>
</dbReference>
<comment type="similarity">
    <text evidence="7">Belongs to the cytochrome b5 family.</text>
</comment>
<evidence type="ECO:0000256" key="3">
    <source>
        <dbReference type="ARBA" id="ARBA00022723"/>
    </source>
</evidence>
<dbReference type="PANTHER" id="PTHR43779:SF3">
    <property type="entry name" value="(3R)-3-[(CARBOXYMETHYL)AMINO]FATTY ACID OXYGENASE_DECARBOXYLASE"/>
    <property type="match status" value="1"/>
</dbReference>
<dbReference type="PROSITE" id="PS50255">
    <property type="entry name" value="CYTOCHROME_B5_2"/>
    <property type="match status" value="1"/>
</dbReference>
<evidence type="ECO:0000256" key="6">
    <source>
        <dbReference type="ARBA" id="ARBA00023004"/>
    </source>
</evidence>
<dbReference type="InterPro" id="IPR042098">
    <property type="entry name" value="TauD-like_sf"/>
</dbReference>
<evidence type="ECO:0000313" key="9">
    <source>
        <dbReference type="EMBL" id="JAI54657.1"/>
    </source>
</evidence>
<keyword evidence="5" id="KW-0560">Oxidoreductase</keyword>
<evidence type="ECO:0000256" key="4">
    <source>
        <dbReference type="ARBA" id="ARBA00022964"/>
    </source>
</evidence>
<dbReference type="InterPro" id="IPR051178">
    <property type="entry name" value="TfdA_dioxygenase"/>
</dbReference>
<evidence type="ECO:0000256" key="2">
    <source>
        <dbReference type="ARBA" id="ARBA00022617"/>
    </source>
</evidence>
<sequence>LGCEVRGIDLKTESRPEVVEQIKQDVTKHRILVFKDQGVVSGERHVEISKWFGELESTFYKHPKSPHPDVFRVSNDSEEGCTGVGRTGWHIDGSFQEAPFSYSLYHMVNVPKQGATKFAPLAEIVSELPSEKRKEWERLWMVSDRRTGPVHPLIYRHPISKKKVLCFHLGMTSGFLYDLGSKEQRMATKPEYRRILKDIHEEFVKDNGSIQYKHNWSVGDFIISDNLAVGHEATPETQFPRSEVGLRVLHRTTVKGIYPLFSFADEDLLEKFGSARPNLPYYSTEEVSKHNSKDNRIWVTFREGVYDITEFVEMHPGGEVILLAAGAAIDPFWNMYANTSKASHLSHS</sequence>
<dbReference type="EMBL" id="GDKW01001938">
    <property type="protein sequence ID" value="JAI54657.1"/>
    <property type="molecule type" value="mRNA"/>
</dbReference>